<evidence type="ECO:0000313" key="6">
    <source>
        <dbReference type="Proteomes" id="UP000241764"/>
    </source>
</evidence>
<proteinExistence type="inferred from homology"/>
<sequence>MRDRAGTYHISSAIIMTLPAMHETVLARLHAMANVEVHAHQGNKIVAVIEGTSTGILGNCLSQISALDGVMAANMVFEHVETEETPSNDQTDAA</sequence>
<evidence type="ECO:0000256" key="1">
    <source>
        <dbReference type="ARBA" id="ARBA00004496"/>
    </source>
</evidence>
<accession>A0A2P7AXH0</accession>
<dbReference type="Pfam" id="PF03927">
    <property type="entry name" value="NapD"/>
    <property type="match status" value="1"/>
</dbReference>
<evidence type="ECO:0000256" key="3">
    <source>
        <dbReference type="ARBA" id="ARBA00023186"/>
    </source>
</evidence>
<dbReference type="GO" id="GO:0005048">
    <property type="term" value="F:signal sequence binding"/>
    <property type="evidence" value="ECO:0007669"/>
    <property type="project" value="UniProtKB-UniRule"/>
</dbReference>
<dbReference type="AlphaFoldDB" id="A0A2P7AXH0"/>
<evidence type="ECO:0000313" key="5">
    <source>
        <dbReference type="EMBL" id="PSH58918.1"/>
    </source>
</evidence>
<gene>
    <name evidence="4" type="primary">napD</name>
    <name evidence="5" type="ORF">CU103_26940</name>
</gene>
<dbReference type="RefSeq" id="WP_106667104.1">
    <property type="nucleotide sequence ID" value="NZ_PGGM01000017.1"/>
</dbReference>
<comment type="subunit">
    <text evidence="4">Interacts with the cytoplasmic NapA precursor.</text>
</comment>
<dbReference type="PANTHER" id="PTHR38603:SF1">
    <property type="entry name" value="CHAPERONE NAPD"/>
    <property type="match status" value="1"/>
</dbReference>
<keyword evidence="3 4" id="KW-0143">Chaperone</keyword>
<dbReference type="InterPro" id="IPR005623">
    <property type="entry name" value="Chaperone_NapD_NO3_reduct"/>
</dbReference>
<comment type="caution">
    <text evidence="5">The sequence shown here is derived from an EMBL/GenBank/DDBJ whole genome shotgun (WGS) entry which is preliminary data.</text>
</comment>
<organism evidence="5 6">
    <name type="scientific">Phyllobacterium sophorae</name>
    <dbReference type="NCBI Taxonomy" id="1520277"/>
    <lineage>
        <taxon>Bacteria</taxon>
        <taxon>Pseudomonadati</taxon>
        <taxon>Pseudomonadota</taxon>
        <taxon>Alphaproteobacteria</taxon>
        <taxon>Hyphomicrobiales</taxon>
        <taxon>Phyllobacteriaceae</taxon>
        <taxon>Phyllobacterium</taxon>
    </lineage>
</organism>
<keyword evidence="2 4" id="KW-0963">Cytoplasm</keyword>
<name>A0A2P7AXH0_9HYPH</name>
<dbReference type="Proteomes" id="UP000241764">
    <property type="component" value="Unassembled WGS sequence"/>
</dbReference>
<dbReference type="Gene3D" id="3.30.70.920">
    <property type="match status" value="1"/>
</dbReference>
<dbReference type="OrthoDB" id="7306089at2"/>
<dbReference type="GO" id="GO:0051224">
    <property type="term" value="P:negative regulation of protein transport"/>
    <property type="evidence" value="ECO:0007669"/>
    <property type="project" value="UniProtKB-UniRule"/>
</dbReference>
<reference evidence="6" key="1">
    <citation type="submission" date="2017-11" db="EMBL/GenBank/DDBJ databases">
        <authorList>
            <person name="Kuznetsova I."/>
            <person name="Sazanova A."/>
            <person name="Chirak E."/>
            <person name="Safronova V."/>
            <person name="Willems A."/>
        </authorList>
    </citation>
    <scope>NUCLEOTIDE SEQUENCE [LARGE SCALE GENOMIC DNA]</scope>
    <source>
        <strain evidence="6">CCBAU 03422</strain>
    </source>
</reference>
<dbReference type="GO" id="GO:0005737">
    <property type="term" value="C:cytoplasm"/>
    <property type="evidence" value="ECO:0007669"/>
    <property type="project" value="UniProtKB-SubCell"/>
</dbReference>
<dbReference type="PANTHER" id="PTHR38603">
    <property type="entry name" value="CHAPERONE NAPD"/>
    <property type="match status" value="1"/>
</dbReference>
<comment type="subcellular location">
    <subcellularLocation>
        <location evidence="1 4">Cytoplasm</location>
    </subcellularLocation>
</comment>
<comment type="similarity">
    <text evidence="4">Belongs to the NapD family.</text>
</comment>
<dbReference type="HAMAP" id="MF_02200">
    <property type="entry name" value="NapD"/>
    <property type="match status" value="1"/>
</dbReference>
<dbReference type="EMBL" id="PGGM01000017">
    <property type="protein sequence ID" value="PSH58918.1"/>
    <property type="molecule type" value="Genomic_DNA"/>
</dbReference>
<evidence type="ECO:0000256" key="2">
    <source>
        <dbReference type="ARBA" id="ARBA00022490"/>
    </source>
</evidence>
<comment type="function">
    <text evidence="4">Chaperone for NapA, the catalytic subunit of the periplasmic nitrate reductase. It binds directly and specifically to the twin-arginine signal peptide of NapA, preventing premature interaction with the Tat translocase and premature export.</text>
</comment>
<evidence type="ECO:0000256" key="4">
    <source>
        <dbReference type="HAMAP-Rule" id="MF_02200"/>
    </source>
</evidence>
<protein>
    <recommendedName>
        <fullName evidence="4">Chaperone NapD</fullName>
    </recommendedName>
    <alternativeName>
        <fullName evidence="4">NapA signal peptide-binding chaperone NapD</fullName>
    </alternativeName>
</protein>
<keyword evidence="6" id="KW-1185">Reference proteome</keyword>